<dbReference type="Pfam" id="PF13789">
    <property type="entry name" value="DUF4181"/>
    <property type="match status" value="1"/>
</dbReference>
<feature type="transmembrane region" description="Helical" evidence="1">
    <location>
        <begin position="125"/>
        <end position="143"/>
    </location>
</feature>
<sequence>MYGYGVEHDFVVKIGVLLLVIILLMFFFNMIMSKWFNVKGKNFFSLNYVNEKHKKMDRIIRVLTIISLLVGFAINAKRDPGNWYWFLQPWSIIYFSVLLSQIVRGYMEKKYDSNPNAYKLTISETLFMFILVIVIINTSFLGLV</sequence>
<evidence type="ECO:0000256" key="1">
    <source>
        <dbReference type="SAM" id="Phobius"/>
    </source>
</evidence>
<gene>
    <name evidence="2" type="ORF">SAMN05216225_104517</name>
</gene>
<keyword evidence="1" id="KW-0472">Membrane</keyword>
<organism evidence="2 3">
    <name type="scientific">Ornithinibacillus halophilus</name>
    <dbReference type="NCBI Taxonomy" id="930117"/>
    <lineage>
        <taxon>Bacteria</taxon>
        <taxon>Bacillati</taxon>
        <taxon>Bacillota</taxon>
        <taxon>Bacilli</taxon>
        <taxon>Bacillales</taxon>
        <taxon>Bacillaceae</taxon>
        <taxon>Ornithinibacillus</taxon>
    </lineage>
</organism>
<dbReference type="InterPro" id="IPR025441">
    <property type="entry name" value="DUF4181"/>
</dbReference>
<dbReference type="Proteomes" id="UP000183988">
    <property type="component" value="Unassembled WGS sequence"/>
</dbReference>
<keyword evidence="1" id="KW-0812">Transmembrane</keyword>
<evidence type="ECO:0000313" key="3">
    <source>
        <dbReference type="Proteomes" id="UP000183988"/>
    </source>
</evidence>
<feature type="transmembrane region" description="Helical" evidence="1">
    <location>
        <begin position="12"/>
        <end position="32"/>
    </location>
</feature>
<feature type="transmembrane region" description="Helical" evidence="1">
    <location>
        <begin position="59"/>
        <end position="77"/>
    </location>
</feature>
<protein>
    <recommendedName>
        <fullName evidence="4">DUF4181 domain-containing protein</fullName>
    </recommendedName>
</protein>
<dbReference type="AlphaFoldDB" id="A0A1M5L970"/>
<proteinExistence type="predicted"/>
<name>A0A1M5L970_9BACI</name>
<evidence type="ECO:0008006" key="4">
    <source>
        <dbReference type="Google" id="ProtNLM"/>
    </source>
</evidence>
<evidence type="ECO:0000313" key="2">
    <source>
        <dbReference type="EMBL" id="SHG61538.1"/>
    </source>
</evidence>
<dbReference type="EMBL" id="FQVW01000045">
    <property type="protein sequence ID" value="SHG61538.1"/>
    <property type="molecule type" value="Genomic_DNA"/>
</dbReference>
<accession>A0A1M5L970</accession>
<reference evidence="2 3" key="1">
    <citation type="submission" date="2016-11" db="EMBL/GenBank/DDBJ databases">
        <authorList>
            <person name="Jaros S."/>
            <person name="Januszkiewicz K."/>
            <person name="Wedrychowicz H."/>
        </authorList>
    </citation>
    <scope>NUCLEOTIDE SEQUENCE [LARGE SCALE GENOMIC DNA]</scope>
    <source>
        <strain evidence="2 3">IBRC-M 10683</strain>
    </source>
</reference>
<feature type="transmembrane region" description="Helical" evidence="1">
    <location>
        <begin position="83"/>
        <end position="104"/>
    </location>
</feature>
<dbReference type="RefSeq" id="WP_072891586.1">
    <property type="nucleotide sequence ID" value="NZ_FQVW01000045.1"/>
</dbReference>
<keyword evidence="3" id="KW-1185">Reference proteome</keyword>
<dbReference type="STRING" id="930117.SAMN05216225_104517"/>
<dbReference type="OrthoDB" id="2428213at2"/>
<keyword evidence="1" id="KW-1133">Transmembrane helix</keyword>